<dbReference type="Proteomes" id="UP000618733">
    <property type="component" value="Unassembled WGS sequence"/>
</dbReference>
<comment type="caution">
    <text evidence="2">The sequence shown here is derived from an EMBL/GenBank/DDBJ whole genome shotgun (WGS) entry which is preliminary data.</text>
</comment>
<dbReference type="PANTHER" id="PTHR43649:SF12">
    <property type="entry name" value="DIACETYLCHITOBIOSE BINDING PROTEIN DASA"/>
    <property type="match status" value="1"/>
</dbReference>
<dbReference type="PROSITE" id="PS51257">
    <property type="entry name" value="PROKAR_LIPOPROTEIN"/>
    <property type="match status" value="1"/>
</dbReference>
<feature type="chain" id="PRO_5037967605" evidence="1">
    <location>
        <begin position="25"/>
        <end position="452"/>
    </location>
</feature>
<accession>A0A934QDD6</accession>
<evidence type="ECO:0000313" key="2">
    <source>
        <dbReference type="EMBL" id="MBK0421741.1"/>
    </source>
</evidence>
<dbReference type="AlphaFoldDB" id="A0A934QDD6"/>
<organism evidence="2 3">
    <name type="scientific">Leucobacter edaphi</name>
    <dbReference type="NCBI Taxonomy" id="2796472"/>
    <lineage>
        <taxon>Bacteria</taxon>
        <taxon>Bacillati</taxon>
        <taxon>Actinomycetota</taxon>
        <taxon>Actinomycetes</taxon>
        <taxon>Micrococcales</taxon>
        <taxon>Microbacteriaceae</taxon>
        <taxon>Leucobacter</taxon>
    </lineage>
</organism>
<evidence type="ECO:0000256" key="1">
    <source>
        <dbReference type="SAM" id="SignalP"/>
    </source>
</evidence>
<gene>
    <name evidence="2" type="ORF">JD292_06600</name>
</gene>
<proteinExistence type="predicted"/>
<keyword evidence="3" id="KW-1185">Reference proteome</keyword>
<dbReference type="InterPro" id="IPR050490">
    <property type="entry name" value="Bact_solute-bd_prot1"/>
</dbReference>
<dbReference type="Pfam" id="PF13416">
    <property type="entry name" value="SBP_bac_8"/>
    <property type="match status" value="1"/>
</dbReference>
<name>A0A934QDD6_9MICO</name>
<dbReference type="CDD" id="cd14748">
    <property type="entry name" value="PBP2_UgpB"/>
    <property type="match status" value="1"/>
</dbReference>
<dbReference type="EMBL" id="JAEHOI010000005">
    <property type="protein sequence ID" value="MBK0421741.1"/>
    <property type="molecule type" value="Genomic_DNA"/>
</dbReference>
<protein>
    <submittedName>
        <fullName evidence="2">ABC transporter substrate-binding protein</fullName>
    </submittedName>
</protein>
<keyword evidence="1" id="KW-0732">Signal</keyword>
<evidence type="ECO:0000313" key="3">
    <source>
        <dbReference type="Proteomes" id="UP000618733"/>
    </source>
</evidence>
<dbReference type="Gene3D" id="3.40.190.10">
    <property type="entry name" value="Periplasmic binding protein-like II"/>
    <property type="match status" value="1"/>
</dbReference>
<dbReference type="InterPro" id="IPR006059">
    <property type="entry name" value="SBP"/>
</dbReference>
<sequence length="452" mass="48546">MRFRRTTALGAFLAAAMLTLTACSDGGAGSGSAAAVVPELKPDQKVEIVFESYNLTQAGVWTDTINQLITEFEAEHPNITVKGQPTQGAAAAAGNYVGSIQTQLLAGNPPDVGQITFDALEYAATQLGAKPISDLVPPEELQEAFDGAHPMHERARVLGDWDGKTYGMPYVFSTPVLFYNADALRAAGIQGEPVLKTWDDVEKVAKQITAKTGKPSIDITCTVKGGNWCMQGVFKSNGAEVLSDDRKTIGFGSAEAVSTVERFARMKDAGVIRNVDTHGQMEGLPKGDVQMILTTSAMQGLFMQGAKAGGWKLAAAPMPQFPGKEAVPTNSGSALFILSDDPAKQRASWEFIRFMTSDRAYELISSKIGYLPLRTGLTKEGGALYDWVEANPLVKVNIAQLDRLQPWVSFPGNSYVQVDDLLSTAIEEVVYFGKPAEPTMQEAAKRAQELIG</sequence>
<dbReference type="SUPFAM" id="SSF53850">
    <property type="entry name" value="Periplasmic binding protein-like II"/>
    <property type="match status" value="1"/>
</dbReference>
<dbReference type="RefSeq" id="WP_200131936.1">
    <property type="nucleotide sequence ID" value="NZ_JAEHOI010000005.1"/>
</dbReference>
<dbReference type="PANTHER" id="PTHR43649">
    <property type="entry name" value="ARABINOSE-BINDING PROTEIN-RELATED"/>
    <property type="match status" value="1"/>
</dbReference>
<reference evidence="2" key="1">
    <citation type="submission" date="2020-12" db="EMBL/GenBank/DDBJ databases">
        <title>Leucobacter sp. CAS2, isolated from Chromium sludge.</title>
        <authorList>
            <person name="Xu Z."/>
        </authorList>
    </citation>
    <scope>NUCLEOTIDE SEQUENCE</scope>
    <source>
        <strain evidence="2">CSA2</strain>
    </source>
</reference>
<feature type="signal peptide" evidence="1">
    <location>
        <begin position="1"/>
        <end position="24"/>
    </location>
</feature>